<reference evidence="1 2" key="1">
    <citation type="submission" date="2019-02" db="EMBL/GenBank/DDBJ databases">
        <title>Isolation and identification of novel species under the genus Muribaculum.</title>
        <authorList>
            <person name="Miyake S."/>
            <person name="Ding Y."/>
            <person name="Low A."/>
            <person name="Soh M."/>
            <person name="Seedorf H."/>
        </authorList>
    </citation>
    <scope>NUCLEOTIDE SEQUENCE [LARGE SCALE GENOMIC DNA]</scope>
    <source>
        <strain evidence="1 2">TLL-A3</strain>
    </source>
</reference>
<dbReference type="RefSeq" id="WP_135471660.1">
    <property type="nucleotide sequence ID" value="NZ_SJSA01000001.1"/>
</dbReference>
<keyword evidence="2" id="KW-1185">Reference proteome</keyword>
<dbReference type="EMBL" id="SJSA01000001">
    <property type="protein sequence ID" value="TGG40665.1"/>
    <property type="molecule type" value="Genomic_DNA"/>
</dbReference>
<name>A0A4Z0VA46_9BACT</name>
<dbReference type="Proteomes" id="UP000297635">
    <property type="component" value="Unassembled WGS sequence"/>
</dbReference>
<dbReference type="GeneID" id="82149790"/>
<sequence length="172" mass="19886">MNSKGYKRFTDRLRYFREDNEVAEIIVANKELLKGEASIFANITDVNHPILSKRQNNANSRKLVVQHLRKTIYVAFVKDMYEEVTEYIRYILKEAAINGADPNRLVGEHNVNMKANEILSKSNKREIISTIMEQIFQQLENERSTITLISKIKNKLGLNIPQASIDNDSVKF</sequence>
<evidence type="ECO:0000313" key="2">
    <source>
        <dbReference type="Proteomes" id="UP000297635"/>
    </source>
</evidence>
<accession>A0A4Z0VA46</accession>
<protein>
    <submittedName>
        <fullName evidence="1">Uncharacterized protein</fullName>
    </submittedName>
</protein>
<evidence type="ECO:0000313" key="1">
    <source>
        <dbReference type="EMBL" id="TGG40665.1"/>
    </source>
</evidence>
<gene>
    <name evidence="1" type="ORF">EZ315_08290</name>
</gene>
<dbReference type="AlphaFoldDB" id="A0A4Z0VA46"/>
<proteinExistence type="predicted"/>
<comment type="caution">
    <text evidence="1">The sequence shown here is derived from an EMBL/GenBank/DDBJ whole genome shotgun (WGS) entry which is preliminary data.</text>
</comment>
<organism evidence="1 2">
    <name type="scientific">Duncaniella freteri</name>
    <dbReference type="NCBI Taxonomy" id="2530391"/>
    <lineage>
        <taxon>Bacteria</taxon>
        <taxon>Pseudomonadati</taxon>
        <taxon>Bacteroidota</taxon>
        <taxon>Bacteroidia</taxon>
        <taxon>Bacteroidales</taxon>
        <taxon>Muribaculaceae</taxon>
        <taxon>Duncaniella</taxon>
    </lineage>
</organism>